<reference evidence="1 2" key="1">
    <citation type="submission" date="2020-12" db="EMBL/GenBank/DDBJ databases">
        <title>ASc-MMNZ-VFA-070.</title>
        <authorList>
            <person name="Schryvers A."/>
            <person name="Mostafa Nazari M."/>
            <person name="Farshchi Andisi V."/>
            <person name="Timsit E."/>
            <person name="Walter Morck D."/>
        </authorList>
    </citation>
    <scope>NUCLEOTIDE SEQUENCE [LARGE SCALE GENOMIC DNA]</scope>
    <source>
        <strain evidence="1 2">ASc-MMNZ-VFA-070</strain>
    </source>
</reference>
<organism evidence="1 2">
    <name type="scientific">Histophilus somni</name>
    <name type="common">Haemophilus somnus</name>
    <dbReference type="NCBI Taxonomy" id="731"/>
    <lineage>
        <taxon>Bacteria</taxon>
        <taxon>Pseudomonadati</taxon>
        <taxon>Pseudomonadota</taxon>
        <taxon>Gammaproteobacteria</taxon>
        <taxon>Pasteurellales</taxon>
        <taxon>Pasteurellaceae</taxon>
        <taxon>Histophilus</taxon>
    </lineage>
</organism>
<dbReference type="OrthoDB" id="5465453at2"/>
<dbReference type="RefSeq" id="WP_075294029.1">
    <property type="nucleotide sequence ID" value="NZ_CP018802.1"/>
</dbReference>
<gene>
    <name evidence="1" type="ORF">JFL49_02125</name>
</gene>
<sequence length="148" mass="16796">MSYPFISFNSTVEQLKTHLREHCGIEKSGSKKELIEAILAFEEENGFVRPNKDVAEHTAPVNNLELPLEKQRKVRIKIAETEQDRSDVYVSINDWDALIKRGIEVAVPEAVYVLLSKAGDQTFKQEKDGSLTEGFSPRYHVTLLGYES</sequence>
<dbReference type="AlphaFoldDB" id="A0A9Q6Z0L7"/>
<accession>A0A9Q6Z0L7</accession>
<evidence type="ECO:0000313" key="1">
    <source>
        <dbReference type="EMBL" id="QQF82738.1"/>
    </source>
</evidence>
<evidence type="ECO:0000313" key="2">
    <source>
        <dbReference type="Proteomes" id="UP000595373"/>
    </source>
</evidence>
<keyword evidence="2" id="KW-1185">Reference proteome</keyword>
<protein>
    <submittedName>
        <fullName evidence="1">SAP domain-containing protein</fullName>
    </submittedName>
</protein>
<proteinExistence type="predicted"/>
<name>A0A9Q6Z0L7_HISSO</name>
<dbReference type="InterPro" id="IPR036361">
    <property type="entry name" value="SAP_dom_sf"/>
</dbReference>
<dbReference type="Proteomes" id="UP000595373">
    <property type="component" value="Chromosome"/>
</dbReference>
<dbReference type="Gene3D" id="1.10.720.30">
    <property type="entry name" value="SAP domain"/>
    <property type="match status" value="1"/>
</dbReference>
<dbReference type="EMBL" id="CP066558">
    <property type="protein sequence ID" value="QQF82738.1"/>
    <property type="molecule type" value="Genomic_DNA"/>
</dbReference>